<dbReference type="Proteomes" id="UP000195569">
    <property type="component" value="Unassembled WGS sequence"/>
</dbReference>
<dbReference type="EMBL" id="CYGY02000030">
    <property type="protein sequence ID" value="SIT41699.1"/>
    <property type="molecule type" value="Genomic_DNA"/>
</dbReference>
<evidence type="ECO:0000259" key="1">
    <source>
        <dbReference type="Pfam" id="PF18737"/>
    </source>
</evidence>
<accession>A0A1N7S2Y4</accession>
<organism evidence="2 3">
    <name type="scientific">Paraburkholderia piptadeniae</name>
    <dbReference type="NCBI Taxonomy" id="1701573"/>
    <lineage>
        <taxon>Bacteria</taxon>
        <taxon>Pseudomonadati</taxon>
        <taxon>Pseudomonadota</taxon>
        <taxon>Betaproteobacteria</taxon>
        <taxon>Burkholderiales</taxon>
        <taxon>Burkholderiaceae</taxon>
        <taxon>Paraburkholderia</taxon>
    </lineage>
</organism>
<feature type="domain" description="MAE-28990/MAE-18760-like HEPN" evidence="1">
    <location>
        <begin position="11"/>
        <end position="208"/>
    </location>
</feature>
<comment type="caution">
    <text evidence="2">The sequence shown here is derived from an EMBL/GenBank/DDBJ whole genome shotgun (WGS) entry which is preliminary data.</text>
</comment>
<keyword evidence="3" id="KW-1185">Reference proteome</keyword>
<evidence type="ECO:0000313" key="2">
    <source>
        <dbReference type="EMBL" id="SIT41699.1"/>
    </source>
</evidence>
<name>A0A1N7S2Y4_9BURK</name>
<protein>
    <recommendedName>
        <fullName evidence="1">MAE-28990/MAE-18760-like HEPN domain-containing protein</fullName>
    </recommendedName>
</protein>
<reference evidence="2" key="1">
    <citation type="submission" date="2016-12" db="EMBL/GenBank/DDBJ databases">
        <authorList>
            <person name="Moulin L."/>
        </authorList>
    </citation>
    <scope>NUCLEOTIDE SEQUENCE [LARGE SCALE GENOMIC DNA]</scope>
    <source>
        <strain evidence="2">STM 7183</strain>
    </source>
</reference>
<dbReference type="InterPro" id="IPR040788">
    <property type="entry name" value="HEPN_MAE_28990"/>
</dbReference>
<evidence type="ECO:0000313" key="3">
    <source>
        <dbReference type="Proteomes" id="UP000195569"/>
    </source>
</evidence>
<dbReference type="RefSeq" id="WP_087735004.1">
    <property type="nucleotide sequence ID" value="NZ_CYGY02000030.1"/>
</dbReference>
<proteinExistence type="predicted"/>
<dbReference type="AlphaFoldDB" id="A0A1N7S2Y4"/>
<dbReference type="Pfam" id="PF18737">
    <property type="entry name" value="HEPN_MAE_28990"/>
    <property type="match status" value="1"/>
</dbReference>
<gene>
    <name evidence="2" type="ORF">BN2476_300136</name>
</gene>
<sequence length="214" mass="24113">MRQLRTVDLLLEHLDEDMAWRIKEVHQFKTAVEKASGKNVDAHIRAGIAMLYAHWEGFVKGAANAYVNYVSHRANQNRDLKPCFVALGMKTKLASANASSKSEVVIDAVTYLLDELNRPIRLPRSEAIGGESNLSSLVFLNITGWIGIDSTPYSTRFPLIDATLLDNRNRIAHGEYLSVNAERFYELTGEVLEMLRWFKTDIENAAVQNSFLKA</sequence>